<evidence type="ECO:0000313" key="2">
    <source>
        <dbReference type="Proteomes" id="UP001218579"/>
    </source>
</evidence>
<evidence type="ECO:0000313" key="1">
    <source>
        <dbReference type="EMBL" id="MDC7677120.1"/>
    </source>
</evidence>
<keyword evidence="2" id="KW-1185">Reference proteome</keyword>
<reference evidence="1 2" key="1">
    <citation type="submission" date="2023-01" db="EMBL/GenBank/DDBJ databases">
        <title>Novel species of the genus Asticcacaulis isolated from rivers.</title>
        <authorList>
            <person name="Lu H."/>
        </authorList>
    </citation>
    <scope>NUCLEOTIDE SEQUENCE [LARGE SCALE GENOMIC DNA]</scope>
    <source>
        <strain evidence="1 2">LKC15W</strain>
    </source>
</reference>
<accession>A0ABT5HLJ6</accession>
<proteinExistence type="predicted"/>
<sequence length="221" mass="23245">MKTALIPALFFGGALLSGCVTDGQPTASAPVLPPVLPTTQYALEAQAREDAPVHLRFKTDHLSANQMTALNNLSARATNADVIITTGPSPAAMDHGRTVSDYLMAKGVDGRSLKLQTMTEHPTDIVSLTLISYRANRPDCNRAWENLSRTASNTPYANYGCAVTANMAAQIADPRDIAAPAASTPSDAGRKSVIMDKYRKGEVTASEDNAAAASAISDAVQ</sequence>
<comment type="caution">
    <text evidence="1">The sequence shown here is derived from an EMBL/GenBank/DDBJ whole genome shotgun (WGS) entry which is preliminary data.</text>
</comment>
<gene>
    <name evidence="1" type="ORF">PQU98_13325</name>
</gene>
<protein>
    <submittedName>
        <fullName evidence="1">CpaD family pilus assembly lipoprotein</fullName>
    </submittedName>
</protein>
<name>A0ABT5HLJ6_9CAUL</name>
<dbReference type="EMBL" id="JAQQKV010000002">
    <property type="protein sequence ID" value="MDC7677120.1"/>
    <property type="molecule type" value="Genomic_DNA"/>
</dbReference>
<dbReference type="RefSeq" id="WP_272745424.1">
    <property type="nucleotide sequence ID" value="NZ_JAQQKV010000002.1"/>
</dbReference>
<dbReference type="InterPro" id="IPR019027">
    <property type="entry name" value="Pilus_biogenesis_CpaD-related"/>
</dbReference>
<dbReference type="Proteomes" id="UP001218579">
    <property type="component" value="Unassembled WGS sequence"/>
</dbReference>
<keyword evidence="1" id="KW-0449">Lipoprotein</keyword>
<dbReference type="Pfam" id="PF09476">
    <property type="entry name" value="Pilus_CpaD"/>
    <property type="match status" value="1"/>
</dbReference>
<organism evidence="1 2">
    <name type="scientific">Asticcacaulis machinosus</name>
    <dbReference type="NCBI Taxonomy" id="2984211"/>
    <lineage>
        <taxon>Bacteria</taxon>
        <taxon>Pseudomonadati</taxon>
        <taxon>Pseudomonadota</taxon>
        <taxon>Alphaproteobacteria</taxon>
        <taxon>Caulobacterales</taxon>
        <taxon>Caulobacteraceae</taxon>
        <taxon>Asticcacaulis</taxon>
    </lineage>
</organism>
<dbReference type="PROSITE" id="PS51257">
    <property type="entry name" value="PROKAR_LIPOPROTEIN"/>
    <property type="match status" value="1"/>
</dbReference>